<comment type="similarity">
    <text evidence="1">Belongs to the Cu-Zn superoxide dismutase family.</text>
</comment>
<dbReference type="OrthoDB" id="2015551at2759"/>
<dbReference type="GO" id="GO:0004784">
    <property type="term" value="F:superoxide dismutase activity"/>
    <property type="evidence" value="ECO:0007669"/>
    <property type="project" value="UniProtKB-EC"/>
</dbReference>
<dbReference type="Pfam" id="PF00080">
    <property type="entry name" value="Sod_Cu"/>
    <property type="match status" value="1"/>
</dbReference>
<reference evidence="4 5" key="1">
    <citation type="journal article" date="2016" name="Nat. Commun.">
        <title>Extremotolerant tardigrade genome and improved radiotolerance of human cultured cells by tardigrade-unique protein.</title>
        <authorList>
            <person name="Hashimoto T."/>
            <person name="Horikawa D.D."/>
            <person name="Saito Y."/>
            <person name="Kuwahara H."/>
            <person name="Kozuka-Hata H."/>
            <person name="Shin-I T."/>
            <person name="Minakuchi Y."/>
            <person name="Ohishi K."/>
            <person name="Motoyama A."/>
            <person name="Aizu T."/>
            <person name="Enomoto A."/>
            <person name="Kondo K."/>
            <person name="Tanaka S."/>
            <person name="Hara Y."/>
            <person name="Koshikawa S."/>
            <person name="Sagara H."/>
            <person name="Miura T."/>
            <person name="Yokobori S."/>
            <person name="Miyagawa K."/>
            <person name="Suzuki Y."/>
            <person name="Kubo T."/>
            <person name="Oyama M."/>
            <person name="Kohara Y."/>
            <person name="Fujiyama A."/>
            <person name="Arakawa K."/>
            <person name="Katayama T."/>
            <person name="Toyoda A."/>
            <person name="Kunieda T."/>
        </authorList>
    </citation>
    <scope>NUCLEOTIDE SEQUENCE [LARGE SCALE GENOMIC DNA]</scope>
    <source>
        <strain evidence="4 5">YOKOZUNA-1</strain>
    </source>
</reference>
<dbReference type="STRING" id="947166.A0A1D1VE88"/>
<dbReference type="InterPro" id="IPR024134">
    <property type="entry name" value="SOD_Cu/Zn_/chaperone"/>
</dbReference>
<comment type="function">
    <text evidence="1">Destroys radicals which are normally produced within the cells and which are toxic to biological systems.</text>
</comment>
<protein>
    <recommendedName>
        <fullName evidence="1">Superoxide dismutase [Cu-Zn]</fullName>
        <ecNumber evidence="1">1.15.1.1</ecNumber>
    </recommendedName>
</protein>
<dbReference type="SMR" id="A0A1D1VE88"/>
<dbReference type="EC" id="1.15.1.1" evidence="1"/>
<sequence>MLYLTILPTLLALVAYVFASPLVGDTPVTATVHLEPNDNFVTGTITLRQQNMAQGITFTGSIEGLKPGKHGFHFHEKGDTGNNCMNAGEHYNPSGKNHSDPHDPNRHFGDFGNIEADSWGVARVDGLIDPKNLVSLFNASNSVIGRTLVVHTLEDDLGKGDNAESTKTGNAGGRLACGIVGYDQK</sequence>
<keyword evidence="5" id="KW-1185">Reference proteome</keyword>
<organism evidence="4 5">
    <name type="scientific">Ramazzottius varieornatus</name>
    <name type="common">Water bear</name>
    <name type="synonym">Tardigrade</name>
    <dbReference type="NCBI Taxonomy" id="947166"/>
    <lineage>
        <taxon>Eukaryota</taxon>
        <taxon>Metazoa</taxon>
        <taxon>Ecdysozoa</taxon>
        <taxon>Tardigrada</taxon>
        <taxon>Eutardigrada</taxon>
        <taxon>Parachela</taxon>
        <taxon>Hypsibioidea</taxon>
        <taxon>Ramazzottiidae</taxon>
        <taxon>Ramazzottius</taxon>
    </lineage>
</organism>
<keyword evidence="2" id="KW-0732">Signal</keyword>
<feature type="signal peptide" evidence="2">
    <location>
        <begin position="1"/>
        <end position="19"/>
    </location>
</feature>
<dbReference type="InterPro" id="IPR018152">
    <property type="entry name" value="SOD_Cu/Zn_BS"/>
</dbReference>
<evidence type="ECO:0000313" key="5">
    <source>
        <dbReference type="Proteomes" id="UP000186922"/>
    </source>
</evidence>
<evidence type="ECO:0000256" key="2">
    <source>
        <dbReference type="SAM" id="SignalP"/>
    </source>
</evidence>
<comment type="cofactor">
    <cofactor evidence="1">
        <name>Zn(2+)</name>
        <dbReference type="ChEBI" id="CHEBI:29105"/>
    </cofactor>
    <text evidence="1">Binds 1 zinc ion per subunit.</text>
</comment>
<name>A0A1D1VE88_RAMVA</name>
<proteinExistence type="inferred from homology"/>
<feature type="chain" id="PRO_5008898339" description="Superoxide dismutase [Cu-Zn]" evidence="2">
    <location>
        <begin position="20"/>
        <end position="185"/>
    </location>
</feature>
<evidence type="ECO:0000256" key="1">
    <source>
        <dbReference type="RuleBase" id="RU000393"/>
    </source>
</evidence>
<accession>A0A1D1VE88</accession>
<comment type="caution">
    <text evidence="4">The sequence shown here is derived from an EMBL/GenBank/DDBJ whole genome shotgun (WGS) entry which is preliminary data.</text>
</comment>
<keyword evidence="1" id="KW-0186">Copper</keyword>
<dbReference type="GO" id="GO:0005507">
    <property type="term" value="F:copper ion binding"/>
    <property type="evidence" value="ECO:0007669"/>
    <property type="project" value="InterPro"/>
</dbReference>
<evidence type="ECO:0000259" key="3">
    <source>
        <dbReference type="Pfam" id="PF00080"/>
    </source>
</evidence>
<dbReference type="PROSITE" id="PS00332">
    <property type="entry name" value="SOD_CU_ZN_2"/>
    <property type="match status" value="1"/>
</dbReference>
<dbReference type="CDD" id="cd00305">
    <property type="entry name" value="Cu-Zn_Superoxide_Dismutase"/>
    <property type="match status" value="1"/>
</dbReference>
<comment type="catalytic activity">
    <reaction evidence="1">
        <text>2 superoxide + 2 H(+) = H2O2 + O2</text>
        <dbReference type="Rhea" id="RHEA:20696"/>
        <dbReference type="ChEBI" id="CHEBI:15378"/>
        <dbReference type="ChEBI" id="CHEBI:15379"/>
        <dbReference type="ChEBI" id="CHEBI:16240"/>
        <dbReference type="ChEBI" id="CHEBI:18421"/>
        <dbReference type="EC" id="1.15.1.1"/>
    </reaction>
</comment>
<dbReference type="Proteomes" id="UP000186922">
    <property type="component" value="Unassembled WGS sequence"/>
</dbReference>
<keyword evidence="1" id="KW-0479">Metal-binding</keyword>
<evidence type="ECO:0000313" key="4">
    <source>
        <dbReference type="EMBL" id="GAU99964.1"/>
    </source>
</evidence>
<keyword evidence="1" id="KW-0862">Zinc</keyword>
<gene>
    <name evidence="4" type="primary">RvY_10893-1</name>
    <name evidence="4" type="synonym">RvY_10893.1</name>
    <name evidence="4" type="ORF">RvY_10893</name>
</gene>
<feature type="domain" description="Superoxide dismutase copper/zinc binding" evidence="3">
    <location>
        <begin position="41"/>
        <end position="180"/>
    </location>
</feature>
<keyword evidence="1" id="KW-0560">Oxidoreductase</keyword>
<dbReference type="PANTHER" id="PTHR10003">
    <property type="entry name" value="SUPEROXIDE DISMUTASE CU-ZN -RELATED"/>
    <property type="match status" value="1"/>
</dbReference>
<dbReference type="EMBL" id="BDGG01000005">
    <property type="protein sequence ID" value="GAU99964.1"/>
    <property type="molecule type" value="Genomic_DNA"/>
</dbReference>
<dbReference type="AlphaFoldDB" id="A0A1D1VE88"/>
<dbReference type="InterPro" id="IPR001424">
    <property type="entry name" value="SOD_Cu_Zn_dom"/>
</dbReference>
<dbReference type="SUPFAM" id="SSF49329">
    <property type="entry name" value="Cu,Zn superoxide dismutase-like"/>
    <property type="match status" value="1"/>
</dbReference>
<dbReference type="PROSITE" id="PS00087">
    <property type="entry name" value="SOD_CU_ZN_1"/>
    <property type="match status" value="1"/>
</dbReference>
<dbReference type="InterPro" id="IPR036423">
    <property type="entry name" value="SOD-like_Cu/Zn_dom_sf"/>
</dbReference>
<comment type="cofactor">
    <cofactor evidence="1">
        <name>Cu cation</name>
        <dbReference type="ChEBI" id="CHEBI:23378"/>
    </cofactor>
    <text evidence="1">Binds 1 copper ion per subunit.</text>
</comment>
<dbReference type="PRINTS" id="PR00068">
    <property type="entry name" value="CUZNDISMTASE"/>
</dbReference>
<dbReference type="Gene3D" id="2.60.40.200">
    <property type="entry name" value="Superoxide dismutase, copper/zinc binding domain"/>
    <property type="match status" value="1"/>
</dbReference>